<dbReference type="Proteomes" id="UP000053523">
    <property type="component" value="Unassembled WGS sequence"/>
</dbReference>
<dbReference type="EMBL" id="LORN02000015">
    <property type="protein sequence ID" value="PNN20757.1"/>
    <property type="molecule type" value="Genomic_DNA"/>
</dbReference>
<dbReference type="InterPro" id="IPR034660">
    <property type="entry name" value="DinB/YfiT-like"/>
</dbReference>
<dbReference type="Pfam" id="PF08020">
    <property type="entry name" value="DUF1706"/>
    <property type="match status" value="1"/>
</dbReference>
<gene>
    <name evidence="1" type="ORF">AL503_008150</name>
</gene>
<dbReference type="AlphaFoldDB" id="A0A2K0A6W1"/>
<proteinExistence type="predicted"/>
<protein>
    <recommendedName>
        <fullName evidence="3">ClbS/DfsB family four-helix bundle protein</fullName>
    </recommendedName>
</protein>
<dbReference type="InterPro" id="IPR012550">
    <property type="entry name" value="DUF1706"/>
</dbReference>
<dbReference type="PANTHER" id="PTHR40658:SF3">
    <property type="entry name" value="CLBS_DFSB FAMILY FOUR-HELIX BUNDLE PROTEIN"/>
    <property type="match status" value="1"/>
</dbReference>
<dbReference type="Gene3D" id="1.20.120.450">
    <property type="entry name" value="dinb family like domain"/>
    <property type="match status" value="1"/>
</dbReference>
<accession>A0A2K0A6W1</accession>
<evidence type="ECO:0000313" key="1">
    <source>
        <dbReference type="EMBL" id="PNN20757.1"/>
    </source>
</evidence>
<name>A0A2K0A6W1_STAHA</name>
<evidence type="ECO:0000313" key="2">
    <source>
        <dbReference type="Proteomes" id="UP000053523"/>
    </source>
</evidence>
<comment type="caution">
    <text evidence="1">The sequence shown here is derived from an EMBL/GenBank/DDBJ whole genome shotgun (WGS) entry which is preliminary data.</text>
</comment>
<organism evidence="1 2">
    <name type="scientific">Staphylococcus haemolyticus</name>
    <dbReference type="NCBI Taxonomy" id="1283"/>
    <lineage>
        <taxon>Bacteria</taxon>
        <taxon>Bacillati</taxon>
        <taxon>Bacillota</taxon>
        <taxon>Bacilli</taxon>
        <taxon>Bacillales</taxon>
        <taxon>Staphylococcaceae</taxon>
        <taxon>Staphylococcus</taxon>
    </lineage>
</organism>
<sequence length="81" mass="9359">MLGGDNMQTYSNKDDLIFEISKRAELFINEFSDVSESDKDVYKIGVDRTPAQMIAYQLGWLNLIQSWENDNKKYTSCNPKS</sequence>
<reference evidence="1 2" key="1">
    <citation type="submission" date="2017-12" db="EMBL/GenBank/DDBJ databases">
        <title>FDA dAtabase for Regulatory Grade micrObial Sequences (FDA-ARGOS): Supporting development and validation of Infectious Disease Dx tests.</title>
        <authorList>
            <person name="Hoffmann M."/>
            <person name="Allard M."/>
            <person name="Evans P."/>
            <person name="Brown E."/>
            <person name="Tallon L."/>
            <person name="Sadzewicz L."/>
            <person name="Sengamalay N."/>
            <person name="Ott S."/>
            <person name="Godinez A."/>
            <person name="Nagaraj S."/>
            <person name="Vavikolanu K."/>
            <person name="Aluvathingal J."/>
            <person name="Nadendla S."/>
            <person name="Sichtig H."/>
        </authorList>
    </citation>
    <scope>NUCLEOTIDE SEQUENCE [LARGE SCALE GENOMIC DNA]</scope>
    <source>
        <strain evidence="1 2">FDAARGOS_148</strain>
    </source>
</reference>
<dbReference type="PANTHER" id="PTHR40658">
    <property type="match status" value="1"/>
</dbReference>
<evidence type="ECO:0008006" key="3">
    <source>
        <dbReference type="Google" id="ProtNLM"/>
    </source>
</evidence>